<organism evidence="2">
    <name type="scientific">Glycine soja</name>
    <name type="common">Wild soybean</name>
    <dbReference type="NCBI Taxonomy" id="3848"/>
    <lineage>
        <taxon>Eukaryota</taxon>
        <taxon>Viridiplantae</taxon>
        <taxon>Streptophyta</taxon>
        <taxon>Embryophyta</taxon>
        <taxon>Tracheophyta</taxon>
        <taxon>Spermatophyta</taxon>
        <taxon>Magnoliopsida</taxon>
        <taxon>eudicotyledons</taxon>
        <taxon>Gunneridae</taxon>
        <taxon>Pentapetalae</taxon>
        <taxon>rosids</taxon>
        <taxon>fabids</taxon>
        <taxon>Fabales</taxon>
        <taxon>Fabaceae</taxon>
        <taxon>Papilionoideae</taxon>
        <taxon>50 kb inversion clade</taxon>
        <taxon>NPAAA clade</taxon>
        <taxon>indigoferoid/millettioid clade</taxon>
        <taxon>Phaseoleae</taxon>
        <taxon>Glycine</taxon>
        <taxon>Glycine subgen. Soja</taxon>
    </lineage>
</organism>
<evidence type="ECO:0000256" key="1">
    <source>
        <dbReference type="SAM" id="MobiDB-lite"/>
    </source>
</evidence>
<feature type="compositionally biased region" description="Polar residues" evidence="1">
    <location>
        <begin position="24"/>
        <end position="43"/>
    </location>
</feature>
<name>A0A0B2SV29_GLYSO</name>
<sequence>MDGINMKDGVTRNSLFHQLSFANKKPFSSNTHPNLTSQGTGPTISDGCDSSSSKSAGLLESSYTQPVKPTSKAKVENTVEEVNSKPRIGSRSHSNPKERTSQADKQAKK</sequence>
<protein>
    <submittedName>
        <fullName evidence="2">Uncharacterized protein</fullName>
    </submittedName>
</protein>
<proteinExistence type="predicted"/>
<accession>A0A0B2SV29</accession>
<feature type="compositionally biased region" description="Basic and acidic residues" evidence="1">
    <location>
        <begin position="95"/>
        <end position="109"/>
    </location>
</feature>
<gene>
    <name evidence="2" type="ORF">glysoja_048549</name>
</gene>
<dbReference type="AlphaFoldDB" id="A0A0B2SV29"/>
<feature type="region of interest" description="Disordered" evidence="1">
    <location>
        <begin position="24"/>
        <end position="109"/>
    </location>
</feature>
<dbReference type="EMBL" id="KN639670">
    <property type="protein sequence ID" value="KHN48389.1"/>
    <property type="molecule type" value="Genomic_DNA"/>
</dbReference>
<dbReference type="Proteomes" id="UP000053555">
    <property type="component" value="Unassembled WGS sequence"/>
</dbReference>
<feature type="compositionally biased region" description="Low complexity" evidence="1">
    <location>
        <begin position="45"/>
        <end position="62"/>
    </location>
</feature>
<evidence type="ECO:0000313" key="2">
    <source>
        <dbReference type="EMBL" id="KHN48389.1"/>
    </source>
</evidence>
<reference evidence="2" key="1">
    <citation type="submission" date="2014-07" db="EMBL/GenBank/DDBJ databases">
        <title>Identification of a novel salt tolerance gene in wild soybean by whole-genome sequencing.</title>
        <authorList>
            <person name="Lam H.-M."/>
            <person name="Qi X."/>
            <person name="Li M.-W."/>
            <person name="Liu X."/>
            <person name="Xie M."/>
            <person name="Ni M."/>
            <person name="Xu X."/>
        </authorList>
    </citation>
    <scope>NUCLEOTIDE SEQUENCE [LARGE SCALE GENOMIC DNA]</scope>
    <source>
        <tissue evidence="2">Root</tissue>
    </source>
</reference>